<feature type="transmembrane region" description="Helical" evidence="1">
    <location>
        <begin position="118"/>
        <end position="137"/>
    </location>
</feature>
<organism evidence="2 3">
    <name type="scientific">Aureobasidium subglaciale (strain EXF-2481)</name>
    <name type="common">Aureobasidium pullulans var. subglaciale</name>
    <dbReference type="NCBI Taxonomy" id="1043005"/>
    <lineage>
        <taxon>Eukaryota</taxon>
        <taxon>Fungi</taxon>
        <taxon>Dikarya</taxon>
        <taxon>Ascomycota</taxon>
        <taxon>Pezizomycotina</taxon>
        <taxon>Dothideomycetes</taxon>
        <taxon>Dothideomycetidae</taxon>
        <taxon>Dothideales</taxon>
        <taxon>Saccotheciaceae</taxon>
        <taxon>Aureobasidium</taxon>
    </lineage>
</organism>
<dbReference type="HOGENOM" id="CLU_037033_1_0_1"/>
<feature type="transmembrane region" description="Helical" evidence="1">
    <location>
        <begin position="45"/>
        <end position="65"/>
    </location>
</feature>
<dbReference type="OrthoDB" id="18595at2759"/>
<keyword evidence="1" id="KW-1133">Transmembrane helix</keyword>
<protein>
    <submittedName>
        <fullName evidence="2">Uncharacterized protein</fullName>
    </submittedName>
</protein>
<feature type="transmembrane region" description="Helical" evidence="1">
    <location>
        <begin position="185"/>
        <end position="203"/>
    </location>
</feature>
<dbReference type="GeneID" id="25363788"/>
<feature type="transmembrane region" description="Helical" evidence="1">
    <location>
        <begin position="12"/>
        <end position="33"/>
    </location>
</feature>
<accession>A0A074YJI9</accession>
<dbReference type="Proteomes" id="UP000030641">
    <property type="component" value="Unassembled WGS sequence"/>
</dbReference>
<keyword evidence="3" id="KW-1185">Reference proteome</keyword>
<evidence type="ECO:0000256" key="1">
    <source>
        <dbReference type="SAM" id="Phobius"/>
    </source>
</evidence>
<dbReference type="InParanoid" id="A0A074YJI9"/>
<sequence length="346" mass="39003">MDLDVPTNHPGALIFWAYIAAALGFTGVVLKTIRQSYLQNGRPKIPQFLIILAVSSFATLSYHMLSVLILSYRQWTSLHAIPLGALIGSNRTPLHLWRWSTTSSLFQGFGEAIVANKFRWFLSSSGLWSTLAVAIYMGIEGRRCKVPNLWAFFALLEILPTSFTQSLFYIMLFTKPRSANSNDQLLSYWPFWYSVPLLYNYCLRSASEYADDGEWLIYTILAARLLLILPLVLPLNSLGSLPPGTKSNTLQQVANLPLATFTMAIQFFAQKSGDLDVWENTSSLLLEALNSHPAVKTLSYDLGHAVVAFFYWSLRREKVELVHDVTAEVIEDEPAAKRKSANKKRR</sequence>
<dbReference type="AlphaFoldDB" id="A0A074YJI9"/>
<dbReference type="EMBL" id="KL584753">
    <property type="protein sequence ID" value="KEQ97973.1"/>
    <property type="molecule type" value="Genomic_DNA"/>
</dbReference>
<keyword evidence="1" id="KW-0812">Transmembrane</keyword>
<keyword evidence="1" id="KW-0472">Membrane</keyword>
<reference evidence="2 3" key="1">
    <citation type="journal article" date="2014" name="BMC Genomics">
        <title>Genome sequencing of four Aureobasidium pullulans varieties: biotechnological potential, stress tolerance, and description of new species.</title>
        <authorList>
            <person name="Gostin Ar C."/>
            <person name="Ohm R.A."/>
            <person name="Kogej T."/>
            <person name="Sonjak S."/>
            <person name="Turk M."/>
            <person name="Zajc J."/>
            <person name="Zalar P."/>
            <person name="Grube M."/>
            <person name="Sun H."/>
            <person name="Han J."/>
            <person name="Sharma A."/>
            <person name="Chiniquy J."/>
            <person name="Ngan C.Y."/>
            <person name="Lipzen A."/>
            <person name="Barry K."/>
            <person name="Grigoriev I.V."/>
            <person name="Gunde-Cimerman N."/>
        </authorList>
    </citation>
    <scope>NUCLEOTIDE SEQUENCE [LARGE SCALE GENOMIC DNA]</scope>
    <source>
        <strain evidence="2 3">EXF-2481</strain>
    </source>
</reference>
<name>A0A074YJI9_AURSE</name>
<dbReference type="RefSeq" id="XP_013346183.1">
    <property type="nucleotide sequence ID" value="XM_013490729.1"/>
</dbReference>
<evidence type="ECO:0000313" key="3">
    <source>
        <dbReference type="Proteomes" id="UP000030641"/>
    </source>
</evidence>
<evidence type="ECO:0000313" key="2">
    <source>
        <dbReference type="EMBL" id="KEQ97973.1"/>
    </source>
</evidence>
<proteinExistence type="predicted"/>
<feature type="transmembrane region" description="Helical" evidence="1">
    <location>
        <begin position="215"/>
        <end position="233"/>
    </location>
</feature>
<gene>
    <name evidence="2" type="ORF">AUEXF2481DRAFT_2875</name>
</gene>
<feature type="transmembrane region" description="Helical" evidence="1">
    <location>
        <begin position="149"/>
        <end position="173"/>
    </location>
</feature>
<dbReference type="OMA" id="ICCWISF"/>